<dbReference type="AlphaFoldDB" id="A0A6J4MAV1"/>
<accession>A0A6J4MAV1</accession>
<dbReference type="GO" id="GO:0005840">
    <property type="term" value="C:ribosome"/>
    <property type="evidence" value="ECO:0007669"/>
    <property type="project" value="UniProtKB-KW"/>
</dbReference>
<gene>
    <name evidence="2" type="ORF">AVDCRST_MAG29-2386</name>
</gene>
<name>A0A6J4MAV1_9ACTN</name>
<organism evidence="2">
    <name type="scientific">uncultured Nocardioidaceae bacterium</name>
    <dbReference type="NCBI Taxonomy" id="253824"/>
    <lineage>
        <taxon>Bacteria</taxon>
        <taxon>Bacillati</taxon>
        <taxon>Actinomycetota</taxon>
        <taxon>Actinomycetes</taxon>
        <taxon>Propionibacteriales</taxon>
        <taxon>Nocardioidaceae</taxon>
        <taxon>environmental samples</taxon>
    </lineage>
</organism>
<keyword evidence="2" id="KW-0689">Ribosomal protein</keyword>
<feature type="compositionally biased region" description="Basic and acidic residues" evidence="1">
    <location>
        <begin position="43"/>
        <end position="61"/>
    </location>
</feature>
<feature type="non-terminal residue" evidence="2">
    <location>
        <position position="61"/>
    </location>
</feature>
<feature type="non-terminal residue" evidence="2">
    <location>
        <position position="1"/>
    </location>
</feature>
<dbReference type="EMBL" id="CADCUG010000140">
    <property type="protein sequence ID" value="CAA9352900.1"/>
    <property type="molecule type" value="Genomic_DNA"/>
</dbReference>
<evidence type="ECO:0000313" key="2">
    <source>
        <dbReference type="EMBL" id="CAA9352900.1"/>
    </source>
</evidence>
<protein>
    <submittedName>
        <fullName evidence="2">SSU ribosomal protein S14p (S29e) @ SSU ribosomal protein S14p (S29e), zinc-dependent</fullName>
    </submittedName>
</protein>
<proteinExistence type="predicted"/>
<evidence type="ECO:0000256" key="1">
    <source>
        <dbReference type="SAM" id="MobiDB-lite"/>
    </source>
</evidence>
<feature type="region of interest" description="Disordered" evidence="1">
    <location>
        <begin position="1"/>
        <end position="61"/>
    </location>
</feature>
<keyword evidence="2" id="KW-0687">Ribonucleoprotein</keyword>
<reference evidence="2" key="1">
    <citation type="submission" date="2020-02" db="EMBL/GenBank/DDBJ databases">
        <authorList>
            <person name="Meier V. D."/>
        </authorList>
    </citation>
    <scope>NUCLEOTIDE SEQUENCE</scope>
    <source>
        <strain evidence="2">AVDCRST_MAG29</strain>
    </source>
</reference>
<sequence>GEDSAEGQGGSQAQVRGTRLHPLPAVRPAALGLPQVRPVPHLPSRDGAPRRASRRHQEQLV</sequence>